<evidence type="ECO:0000256" key="5">
    <source>
        <dbReference type="ARBA" id="ARBA00023136"/>
    </source>
</evidence>
<reference evidence="8" key="1">
    <citation type="submission" date="2021-04" db="EMBL/GenBank/DDBJ databases">
        <title>Pseudonocardia sp. nov., isolated from sandy soil of mangrove forest.</title>
        <authorList>
            <person name="Zan Z."/>
            <person name="Huang R."/>
            <person name="Liu W."/>
        </authorList>
    </citation>
    <scope>NUCLEOTIDE SEQUENCE</scope>
    <source>
        <strain evidence="8">S2-4</strain>
    </source>
</reference>
<dbReference type="InterPro" id="IPR007267">
    <property type="entry name" value="GtrA_DPMS_TM"/>
</dbReference>
<name>A0ABT1A4L7_9PSEU</name>
<dbReference type="PANTHER" id="PTHR38459:SF1">
    <property type="entry name" value="PROPHAGE BACTOPRENOL-LINKED GLUCOSE TRANSLOCASE HOMOLOG"/>
    <property type="match status" value="1"/>
</dbReference>
<evidence type="ECO:0000256" key="4">
    <source>
        <dbReference type="ARBA" id="ARBA00022989"/>
    </source>
</evidence>
<feature type="transmembrane region" description="Helical" evidence="6">
    <location>
        <begin position="18"/>
        <end position="39"/>
    </location>
</feature>
<keyword evidence="9" id="KW-1185">Reference proteome</keyword>
<sequence>MSDAPQRSGRSTLSARRFLIYIGVGAIGFAVDFGLLVLLREVFGAPVWLAATVAFWGSLGVVFLSNKYLTFGAQGAGHRQLVRYFILLGVNYLATLGVIWLAERTGLGYQLGKIISVAMTTLWNYFAYQLWVFRSTEPADPVTTT</sequence>
<evidence type="ECO:0000256" key="3">
    <source>
        <dbReference type="ARBA" id="ARBA00022692"/>
    </source>
</evidence>
<dbReference type="RefSeq" id="WP_252441571.1">
    <property type="nucleotide sequence ID" value="NZ_JAGSOV010000048.1"/>
</dbReference>
<evidence type="ECO:0000256" key="1">
    <source>
        <dbReference type="ARBA" id="ARBA00004141"/>
    </source>
</evidence>
<keyword evidence="4 6" id="KW-1133">Transmembrane helix</keyword>
<organism evidence="8 9">
    <name type="scientific">Pseudonocardia humida</name>
    <dbReference type="NCBI Taxonomy" id="2800819"/>
    <lineage>
        <taxon>Bacteria</taxon>
        <taxon>Bacillati</taxon>
        <taxon>Actinomycetota</taxon>
        <taxon>Actinomycetes</taxon>
        <taxon>Pseudonocardiales</taxon>
        <taxon>Pseudonocardiaceae</taxon>
        <taxon>Pseudonocardia</taxon>
    </lineage>
</organism>
<dbReference type="InterPro" id="IPR051401">
    <property type="entry name" value="GtrA_CellWall_Glycosyl"/>
</dbReference>
<evidence type="ECO:0000259" key="7">
    <source>
        <dbReference type="Pfam" id="PF04138"/>
    </source>
</evidence>
<protein>
    <submittedName>
        <fullName evidence="8">GtrA family protein</fullName>
    </submittedName>
</protein>
<comment type="subcellular location">
    <subcellularLocation>
        <location evidence="1">Membrane</location>
        <topology evidence="1">Multi-pass membrane protein</topology>
    </subcellularLocation>
</comment>
<evidence type="ECO:0000256" key="6">
    <source>
        <dbReference type="SAM" id="Phobius"/>
    </source>
</evidence>
<dbReference type="Pfam" id="PF04138">
    <property type="entry name" value="GtrA_DPMS_TM"/>
    <property type="match status" value="1"/>
</dbReference>
<dbReference type="EMBL" id="JAGSOV010000048">
    <property type="protein sequence ID" value="MCO1657920.1"/>
    <property type="molecule type" value="Genomic_DNA"/>
</dbReference>
<proteinExistence type="inferred from homology"/>
<accession>A0ABT1A4L7</accession>
<dbReference type="Proteomes" id="UP001165283">
    <property type="component" value="Unassembled WGS sequence"/>
</dbReference>
<feature type="transmembrane region" description="Helical" evidence="6">
    <location>
        <begin position="45"/>
        <end position="69"/>
    </location>
</feature>
<evidence type="ECO:0000256" key="2">
    <source>
        <dbReference type="ARBA" id="ARBA00009399"/>
    </source>
</evidence>
<evidence type="ECO:0000313" key="8">
    <source>
        <dbReference type="EMBL" id="MCO1657920.1"/>
    </source>
</evidence>
<comment type="similarity">
    <text evidence="2">Belongs to the GtrA family.</text>
</comment>
<dbReference type="PANTHER" id="PTHR38459">
    <property type="entry name" value="PROPHAGE BACTOPRENOL-LINKED GLUCOSE TRANSLOCASE HOMOLOG"/>
    <property type="match status" value="1"/>
</dbReference>
<keyword evidence="3 6" id="KW-0812">Transmembrane</keyword>
<feature type="transmembrane region" description="Helical" evidence="6">
    <location>
        <begin position="107"/>
        <end position="126"/>
    </location>
</feature>
<feature type="domain" description="GtrA/DPMS transmembrane" evidence="7">
    <location>
        <begin position="21"/>
        <end position="133"/>
    </location>
</feature>
<feature type="transmembrane region" description="Helical" evidence="6">
    <location>
        <begin position="81"/>
        <end position="101"/>
    </location>
</feature>
<gene>
    <name evidence="8" type="ORF">KDL28_22925</name>
</gene>
<comment type="caution">
    <text evidence="8">The sequence shown here is derived from an EMBL/GenBank/DDBJ whole genome shotgun (WGS) entry which is preliminary data.</text>
</comment>
<keyword evidence="5 6" id="KW-0472">Membrane</keyword>
<evidence type="ECO:0000313" key="9">
    <source>
        <dbReference type="Proteomes" id="UP001165283"/>
    </source>
</evidence>